<evidence type="ECO:0000259" key="12">
    <source>
        <dbReference type="Pfam" id="PF02931"/>
    </source>
</evidence>
<dbReference type="CDD" id="cd19049">
    <property type="entry name" value="LGIC_TM_anion"/>
    <property type="match status" value="2"/>
</dbReference>
<feature type="transmembrane region" description="Helical" evidence="11">
    <location>
        <begin position="794"/>
        <end position="812"/>
    </location>
</feature>
<evidence type="ECO:0000256" key="2">
    <source>
        <dbReference type="ARBA" id="ARBA00004236"/>
    </source>
</evidence>
<evidence type="ECO:0000256" key="5">
    <source>
        <dbReference type="ARBA" id="ARBA00022692"/>
    </source>
</evidence>
<proteinExistence type="inferred from homology"/>
<dbReference type="InterPro" id="IPR018000">
    <property type="entry name" value="Neurotransmitter_ion_chnl_CS"/>
</dbReference>
<feature type="transmembrane region" description="Helical" evidence="11">
    <location>
        <begin position="824"/>
        <end position="843"/>
    </location>
</feature>
<evidence type="ECO:0000256" key="7">
    <source>
        <dbReference type="ARBA" id="ARBA00022989"/>
    </source>
</evidence>
<dbReference type="Pfam" id="PF02931">
    <property type="entry name" value="Neur_chan_LBD"/>
    <property type="match status" value="2"/>
</dbReference>
<feature type="transmembrane region" description="Helical" evidence="11">
    <location>
        <begin position="759"/>
        <end position="782"/>
    </location>
</feature>
<dbReference type="EMBL" id="KV892859">
    <property type="protein sequence ID" value="OON20097.1"/>
    <property type="molecule type" value="Genomic_DNA"/>
</dbReference>
<evidence type="ECO:0000256" key="9">
    <source>
        <dbReference type="ARBA" id="ARBA00023136"/>
    </source>
</evidence>
<dbReference type="AlphaFoldDB" id="A0A1S8X0C0"/>
<accession>A0A1S8X0C0</accession>
<dbReference type="SUPFAM" id="SSF90112">
    <property type="entry name" value="Neurotransmitter-gated ion-channel transmembrane pore"/>
    <property type="match status" value="2"/>
</dbReference>
<dbReference type="InterPro" id="IPR006202">
    <property type="entry name" value="Neur_chan_lig-bd"/>
</dbReference>
<keyword evidence="4" id="KW-1003">Cell membrane</keyword>
<dbReference type="PRINTS" id="PR00252">
    <property type="entry name" value="NRIONCHANNEL"/>
</dbReference>
<evidence type="ECO:0000256" key="8">
    <source>
        <dbReference type="ARBA" id="ARBA00023065"/>
    </source>
</evidence>
<evidence type="ECO:0000256" key="10">
    <source>
        <dbReference type="ARBA" id="ARBA00023303"/>
    </source>
</evidence>
<dbReference type="PRINTS" id="PR00253">
    <property type="entry name" value="GABAARECEPTR"/>
</dbReference>
<keyword evidence="6" id="KW-0732">Signal</keyword>
<feature type="non-terminal residue" evidence="14">
    <location>
        <position position="1063"/>
    </location>
</feature>
<dbReference type="PROSITE" id="PS00236">
    <property type="entry name" value="NEUROTR_ION_CHANNEL"/>
    <property type="match status" value="2"/>
</dbReference>
<keyword evidence="8 11" id="KW-0406">Ion transport</keyword>
<dbReference type="InterPro" id="IPR006028">
    <property type="entry name" value="GABAA/Glycine_rcpt"/>
</dbReference>
<dbReference type="Pfam" id="PF02932">
    <property type="entry name" value="Neur_chan_memb"/>
    <property type="match status" value="2"/>
</dbReference>
<dbReference type="GO" id="GO:0004888">
    <property type="term" value="F:transmembrane signaling receptor activity"/>
    <property type="evidence" value="ECO:0007669"/>
    <property type="project" value="InterPro"/>
</dbReference>
<protein>
    <submittedName>
        <fullName evidence="14">Cation transporter family protein</fullName>
    </submittedName>
</protein>
<dbReference type="InterPro" id="IPR036719">
    <property type="entry name" value="Neuro-gated_channel_TM_sf"/>
</dbReference>
<dbReference type="GO" id="GO:0005886">
    <property type="term" value="C:plasma membrane"/>
    <property type="evidence" value="ECO:0007669"/>
    <property type="project" value="UniProtKB-SubCell"/>
</dbReference>
<dbReference type="InterPro" id="IPR006201">
    <property type="entry name" value="Neur_channel"/>
</dbReference>
<feature type="transmembrane region" description="Helical" evidence="11">
    <location>
        <begin position="36"/>
        <end position="54"/>
    </location>
</feature>
<dbReference type="InterPro" id="IPR036734">
    <property type="entry name" value="Neur_chan_lig-bd_sf"/>
</dbReference>
<keyword evidence="5 11" id="KW-0812">Transmembrane</keyword>
<dbReference type="Proteomes" id="UP000243686">
    <property type="component" value="Unassembled WGS sequence"/>
</dbReference>
<dbReference type="Gene3D" id="1.20.58.390">
    <property type="entry name" value="Neurotransmitter-gated ion-channel transmembrane domain"/>
    <property type="match status" value="2"/>
</dbReference>
<dbReference type="NCBIfam" id="TIGR00860">
    <property type="entry name" value="LIC"/>
    <property type="match status" value="2"/>
</dbReference>
<gene>
    <name evidence="14" type="ORF">X801_04026</name>
</gene>
<feature type="domain" description="Neurotransmitter-gated ion-channel transmembrane" evidence="13">
    <location>
        <begin position="766"/>
        <end position="933"/>
    </location>
</feature>
<evidence type="ECO:0000313" key="14">
    <source>
        <dbReference type="EMBL" id="OON20097.1"/>
    </source>
</evidence>
<evidence type="ECO:0000256" key="1">
    <source>
        <dbReference type="ARBA" id="ARBA00004141"/>
    </source>
</evidence>
<dbReference type="SUPFAM" id="SSF63712">
    <property type="entry name" value="Nicotinic receptor ligand binding domain-like"/>
    <property type="match status" value="2"/>
</dbReference>
<evidence type="ECO:0000313" key="15">
    <source>
        <dbReference type="Proteomes" id="UP000243686"/>
    </source>
</evidence>
<reference evidence="14 15" key="1">
    <citation type="submission" date="2015-03" db="EMBL/GenBank/DDBJ databases">
        <title>Draft genome of the nematode, Opisthorchis viverrini.</title>
        <authorList>
            <person name="Mitreva M."/>
        </authorList>
    </citation>
    <scope>NUCLEOTIDE SEQUENCE [LARGE SCALE GENOMIC DNA]</scope>
    <source>
        <strain evidence="14">Khon Kaen</strain>
    </source>
</reference>
<comment type="similarity">
    <text evidence="11">Belongs to the ligand-gated ion channel (TC 1.A.9) family.</text>
</comment>
<dbReference type="FunFam" id="2.70.170.10:FF:000065">
    <property type="entry name" value="Glutamate-gated chloride channel, putative"/>
    <property type="match status" value="2"/>
</dbReference>
<feature type="domain" description="Neurotransmitter-gated ion-channel ligand-binding" evidence="12">
    <location>
        <begin position="62"/>
        <end position="274"/>
    </location>
</feature>
<dbReference type="InterPro" id="IPR006029">
    <property type="entry name" value="Neurotrans-gated_channel_TM"/>
</dbReference>
<sequence length="1063" mass="121506">MKNRVQLFVSPNILWEKPYITTVLWNDRDIEFIRRIVRGMIYFGFLLITVGVALTNELSIRDQIVNSLFEKYDVKVRPSEYTQNETVVTVYISISAITSVDVMNMQYTVDMLLRQEWRDPRLAWDHNPRYSNYTKNIVSPTFKTKIWIPDLFFRNGKEGRLHKITCENLLIRIQPNGDVLYSQKITMRLACQMHLRTFPMDTQECDMDIGSYGYTLEQLRFVWRNETPVTLPRDLQISEFDPPEEMIPRDCSSLYKTTTGQYTCLNVTFLLSRQIGYWLASTYIPNTLIMVVSWLNFWVSPEAVPARVNLSLLTLLGVITQTTSYASTLPRVSYIKAIDVWTIACIAFNSGVLLEFAFASHLSKQRKISEWQAEVRKMVRRELASWCNTCQQSYDQNEPSSICHIVSEPGKPASFIVPNSRLSESSSKMLVRMTSSGLSSASSMKEYNSNSLFYKSRRAGKQPEQRWMEREHFPSRTAAIGFESSTPAKDALLPVSEILEPAGPKRGEINEIDMYIMLPSPNTLMIVLFILGQSEALGTNSISVRDEIINKLFVDYKNHVRPSEHTQNETVVTVYLSISAITSVDVRNMEYTVDMLLRQAWRDPRLAWEHIPHFSNYTKNIVSPKFKTKIWLPDLFFRNGKEGRLHKMTCENLLIRIQPNGDVLYSQKITMRLACQMRLHTFPMDTQQCDMDIGSYGYTLEQLRFVWRNETPVWLPSDLQISEFDPPKKVSPNDCSSLYQTSTGQYTCLNVTFLLSRQIGYWLASTYIPNILIMVVSWLNFWVSLEATPARVNLSLLTLLGLITQSTSYASSLPRVSYIKAIDVWSIACIMFNSGVLLEFAVASHLSRRRKVSEWQVDVRKMVRSELARWCTACQQQYNQRGPSAAMAYLTASQEAAKGPQFIDSAATAAYVIQNDSLSNSPSHMSVRMTKSGLMSSKKSPCKSLASEIIEPALGGIGFEALQTEALLTRVEPKPPPKPPAVNEIDNYIRPMMSVCAKRWGDCTGTKEKPDKFEITYGKQQLVLQVKHVSNPRVGCKYRQIHSTKRWNTGAVDCFLLLVFLGN</sequence>
<keyword evidence="15" id="KW-1185">Reference proteome</keyword>
<evidence type="ECO:0000256" key="4">
    <source>
        <dbReference type="ARBA" id="ARBA00022475"/>
    </source>
</evidence>
<evidence type="ECO:0000256" key="6">
    <source>
        <dbReference type="ARBA" id="ARBA00022729"/>
    </source>
</evidence>
<evidence type="ECO:0000256" key="11">
    <source>
        <dbReference type="RuleBase" id="RU000687"/>
    </source>
</evidence>
<feature type="domain" description="Neurotransmitter-gated ion-channel transmembrane" evidence="13">
    <location>
        <begin position="282"/>
        <end position="458"/>
    </location>
</feature>
<organism evidence="14 15">
    <name type="scientific">Opisthorchis viverrini</name>
    <name type="common">Southeast Asian liver fluke</name>
    <dbReference type="NCBI Taxonomy" id="6198"/>
    <lineage>
        <taxon>Eukaryota</taxon>
        <taxon>Metazoa</taxon>
        <taxon>Spiralia</taxon>
        <taxon>Lophotrochozoa</taxon>
        <taxon>Platyhelminthes</taxon>
        <taxon>Trematoda</taxon>
        <taxon>Digenea</taxon>
        <taxon>Opisthorchiida</taxon>
        <taxon>Opisthorchiata</taxon>
        <taxon>Opisthorchiidae</taxon>
        <taxon>Opisthorchis</taxon>
    </lineage>
</organism>
<name>A0A1S8X0C0_OPIVI</name>
<dbReference type="InterPro" id="IPR038050">
    <property type="entry name" value="Neuro_actylchol_rec"/>
</dbReference>
<dbReference type="CDD" id="cd18987">
    <property type="entry name" value="LGIC_ECD_anion"/>
    <property type="match status" value="2"/>
</dbReference>
<feature type="domain" description="Neurotransmitter-gated ion-channel ligand-binding" evidence="12">
    <location>
        <begin position="546"/>
        <end position="758"/>
    </location>
</feature>
<comment type="subcellular location">
    <subcellularLocation>
        <location evidence="2">Cell membrane</location>
    </subcellularLocation>
    <subcellularLocation>
        <location evidence="1">Membrane</location>
        <topology evidence="1">Multi-pass membrane protein</topology>
    </subcellularLocation>
</comment>
<dbReference type="GO" id="GO:0005230">
    <property type="term" value="F:extracellular ligand-gated monoatomic ion channel activity"/>
    <property type="evidence" value="ECO:0007669"/>
    <property type="project" value="InterPro"/>
</dbReference>
<keyword evidence="7 11" id="KW-1133">Transmembrane helix</keyword>
<dbReference type="Gene3D" id="2.70.170.10">
    <property type="entry name" value="Neurotransmitter-gated ion-channel ligand-binding domain"/>
    <property type="match status" value="2"/>
</dbReference>
<evidence type="ECO:0000259" key="13">
    <source>
        <dbReference type="Pfam" id="PF02932"/>
    </source>
</evidence>
<keyword evidence="9 11" id="KW-0472">Membrane</keyword>
<dbReference type="PANTHER" id="PTHR18945">
    <property type="entry name" value="NEUROTRANSMITTER GATED ION CHANNEL"/>
    <property type="match status" value="1"/>
</dbReference>
<keyword evidence="3 11" id="KW-0813">Transport</keyword>
<keyword evidence="10 11" id="KW-0407">Ion channel</keyword>
<evidence type="ECO:0000256" key="3">
    <source>
        <dbReference type="ARBA" id="ARBA00022448"/>
    </source>
</evidence>